<evidence type="ECO:0000259" key="1">
    <source>
        <dbReference type="SMART" id="SM00245"/>
    </source>
</evidence>
<dbReference type="InterPro" id="IPR029045">
    <property type="entry name" value="ClpP/crotonase-like_dom_sf"/>
</dbReference>
<comment type="caution">
    <text evidence="2">The sequence shown here is derived from an EMBL/GenBank/DDBJ whole genome shotgun (WGS) entry which is preliminary data.</text>
</comment>
<dbReference type="Pfam" id="PF03572">
    <property type="entry name" value="Peptidase_S41"/>
    <property type="match status" value="1"/>
</dbReference>
<dbReference type="Pfam" id="PF14684">
    <property type="entry name" value="Tricorn_C1"/>
    <property type="match status" value="1"/>
</dbReference>
<dbReference type="Proteomes" id="UP000712007">
    <property type="component" value="Unassembled WGS sequence"/>
</dbReference>
<dbReference type="AlphaFoldDB" id="A0A940DJH2"/>
<dbReference type="SUPFAM" id="SSF52096">
    <property type="entry name" value="ClpP/crotonase"/>
    <property type="match status" value="1"/>
</dbReference>
<reference evidence="2" key="1">
    <citation type="submission" date="2020-10" db="EMBL/GenBank/DDBJ databases">
        <authorList>
            <person name="Gilroy R."/>
        </authorList>
    </citation>
    <scope>NUCLEOTIDE SEQUENCE</scope>
    <source>
        <strain evidence="2">3924</strain>
    </source>
</reference>
<sequence>MKNIIVRAVTATVMVCVLYGCQEGLAEKEFSSSPTENFDALWKILDERYCYFGTKGIDWDSVYREYYPRLSNVYTVYDLFDLMADMINTLDDGHVNLYAPFDVSSCPTWYTSYPTNYNSSLIYSPRYLGSDYRIAGGMYYNTIGEKKDIGYIRYESFSSGFGASNLWYIDKYFAECKGIIIDVRHNGGGSLSYSESLAACFFSEETLTGYIRHKTGPGHEEFSDPVEVRTSPADAPIDWSGRKVVVLCNRRSYSATNDFVVRCLQAPNVTVIGGRTGGGGGMPLSQELPIGWMVRFSAVPMYDADMQTTEFGVEPDESVTLKESDVERGYDTIIERAMEIINGEA</sequence>
<reference evidence="2" key="2">
    <citation type="journal article" date="2021" name="PeerJ">
        <title>Extensive microbial diversity within the chicken gut microbiome revealed by metagenomics and culture.</title>
        <authorList>
            <person name="Gilroy R."/>
            <person name="Ravi A."/>
            <person name="Getino M."/>
            <person name="Pursley I."/>
            <person name="Horton D.L."/>
            <person name="Alikhan N.F."/>
            <person name="Baker D."/>
            <person name="Gharbi K."/>
            <person name="Hall N."/>
            <person name="Watson M."/>
            <person name="Adriaenssens E.M."/>
            <person name="Foster-Nyarko E."/>
            <person name="Jarju S."/>
            <person name="Secka A."/>
            <person name="Antonio M."/>
            <person name="Oren A."/>
            <person name="Chaudhuri R.R."/>
            <person name="La Ragione R."/>
            <person name="Hildebrand F."/>
            <person name="Pallen M.J."/>
        </authorList>
    </citation>
    <scope>NUCLEOTIDE SEQUENCE</scope>
    <source>
        <strain evidence="2">3924</strain>
    </source>
</reference>
<proteinExistence type="predicted"/>
<name>A0A940DJH2_9BACT</name>
<dbReference type="EMBL" id="JADIMV010000003">
    <property type="protein sequence ID" value="MBO8439057.1"/>
    <property type="molecule type" value="Genomic_DNA"/>
</dbReference>
<dbReference type="PANTHER" id="PTHR11261:SF3">
    <property type="entry name" value="RETINOL-BINDING PROTEIN 3"/>
    <property type="match status" value="1"/>
</dbReference>
<evidence type="ECO:0000313" key="3">
    <source>
        <dbReference type="Proteomes" id="UP000712007"/>
    </source>
</evidence>
<dbReference type="GO" id="GO:0008236">
    <property type="term" value="F:serine-type peptidase activity"/>
    <property type="evidence" value="ECO:0007669"/>
    <property type="project" value="InterPro"/>
</dbReference>
<organism evidence="2 3">
    <name type="scientific">Candidatus Aphodosoma intestinipullorum</name>
    <dbReference type="NCBI Taxonomy" id="2840674"/>
    <lineage>
        <taxon>Bacteria</taxon>
        <taxon>Pseudomonadati</taxon>
        <taxon>Bacteroidota</taxon>
        <taxon>Bacteroidia</taxon>
        <taxon>Bacteroidales</taxon>
        <taxon>Candidatus Aphodosoma</taxon>
    </lineage>
</organism>
<dbReference type="InterPro" id="IPR028204">
    <property type="entry name" value="Tricorn_C1"/>
</dbReference>
<dbReference type="Gene3D" id="3.90.226.10">
    <property type="entry name" value="2-enoyl-CoA Hydratase, Chain A, domain 1"/>
    <property type="match status" value="1"/>
</dbReference>
<accession>A0A940DJH2</accession>
<dbReference type="InterPro" id="IPR005151">
    <property type="entry name" value="Tail-specific_protease"/>
</dbReference>
<dbReference type="CDD" id="cd07563">
    <property type="entry name" value="Peptidase_S41_IRBP"/>
    <property type="match status" value="1"/>
</dbReference>
<dbReference type="GO" id="GO:0006508">
    <property type="term" value="P:proteolysis"/>
    <property type="evidence" value="ECO:0007669"/>
    <property type="project" value="InterPro"/>
</dbReference>
<evidence type="ECO:0000313" key="2">
    <source>
        <dbReference type="EMBL" id="MBO8439057.1"/>
    </source>
</evidence>
<dbReference type="PROSITE" id="PS51257">
    <property type="entry name" value="PROKAR_LIPOPROTEIN"/>
    <property type="match status" value="1"/>
</dbReference>
<gene>
    <name evidence="2" type="ORF">IAC51_00215</name>
</gene>
<protein>
    <submittedName>
        <fullName evidence="2">S41 family peptidase</fullName>
    </submittedName>
</protein>
<feature type="domain" description="Tail specific protease" evidence="1">
    <location>
        <begin position="114"/>
        <end position="320"/>
    </location>
</feature>
<dbReference type="SMART" id="SM00245">
    <property type="entry name" value="TSPc"/>
    <property type="match status" value="1"/>
</dbReference>
<dbReference type="Gene3D" id="3.30.750.44">
    <property type="match status" value="1"/>
</dbReference>
<dbReference type="PANTHER" id="PTHR11261">
    <property type="entry name" value="INTERPHOTORECEPTOR RETINOID-BINDING PROTEIN"/>
    <property type="match status" value="1"/>
</dbReference>